<evidence type="ECO:0000313" key="2">
    <source>
        <dbReference type="EMBL" id="GEK76264.1"/>
    </source>
</evidence>
<evidence type="ECO:0000256" key="1">
    <source>
        <dbReference type="SAM" id="Phobius"/>
    </source>
</evidence>
<protein>
    <recommendedName>
        <fullName evidence="4">ATPase</fullName>
    </recommendedName>
</protein>
<name>A0ABQ0UGW7_PSEAF</name>
<gene>
    <name evidence="2" type="ORF">PAT01_15680</name>
</gene>
<evidence type="ECO:0008006" key="4">
    <source>
        <dbReference type="Google" id="ProtNLM"/>
    </source>
</evidence>
<dbReference type="RefSeq" id="WP_154945295.1">
    <property type="nucleotide sequence ID" value="NZ_BJUT01000013.1"/>
</dbReference>
<keyword evidence="3" id="KW-1185">Reference proteome</keyword>
<keyword evidence="1" id="KW-0812">Transmembrane</keyword>
<organism evidence="2 3">
    <name type="scientific">Pseudoalteromonas atlantica</name>
    <name type="common">Alteromonas atlantica</name>
    <dbReference type="NCBI Taxonomy" id="288"/>
    <lineage>
        <taxon>Bacteria</taxon>
        <taxon>Pseudomonadati</taxon>
        <taxon>Pseudomonadota</taxon>
        <taxon>Gammaproteobacteria</taxon>
        <taxon>Alteromonadales</taxon>
        <taxon>Pseudoalteromonadaceae</taxon>
        <taxon>Pseudoalteromonas</taxon>
    </lineage>
</organism>
<dbReference type="EMBL" id="BJUT01000013">
    <property type="protein sequence ID" value="GEK76264.1"/>
    <property type="molecule type" value="Genomic_DNA"/>
</dbReference>
<dbReference type="Proteomes" id="UP000321189">
    <property type="component" value="Unassembled WGS sequence"/>
</dbReference>
<keyword evidence="1" id="KW-0472">Membrane</keyword>
<keyword evidence="1" id="KW-1133">Transmembrane helix</keyword>
<feature type="transmembrane region" description="Helical" evidence="1">
    <location>
        <begin position="12"/>
        <end position="34"/>
    </location>
</feature>
<accession>A0ABQ0UGW7</accession>
<comment type="caution">
    <text evidence="2">The sequence shown here is derived from an EMBL/GenBank/DDBJ whole genome shotgun (WGS) entry which is preliminary data.</text>
</comment>
<sequence>MSNSFNEVIKGFFWGAGFVIATLGGISVYALTIAAEVESGFKEQVSNKTLDSTSDLSNDYKLTLSDIFKENGRVRITAELKNITNESIYAGGVIASTFDKNGKFVGNCLGKSDDTFIEPNKSSYIDIHCNLLRPQASRVHSAKLKFKWF</sequence>
<proteinExistence type="predicted"/>
<evidence type="ECO:0000313" key="3">
    <source>
        <dbReference type="Proteomes" id="UP000321189"/>
    </source>
</evidence>
<reference evidence="2 3" key="1">
    <citation type="submission" date="2019-07" db="EMBL/GenBank/DDBJ databases">
        <title>Whole genome shotgun sequence of Pseudoalteromonas atlantica NBRC 103033.</title>
        <authorList>
            <person name="Hosoyama A."/>
            <person name="Uohara A."/>
            <person name="Ohji S."/>
            <person name="Ichikawa N."/>
        </authorList>
    </citation>
    <scope>NUCLEOTIDE SEQUENCE [LARGE SCALE GENOMIC DNA]</scope>
    <source>
        <strain evidence="2 3">NBRC 103033</strain>
    </source>
</reference>